<keyword evidence="4" id="KW-0812">Transmembrane</keyword>
<dbReference type="GO" id="GO:0008203">
    <property type="term" value="P:cholesterol metabolic process"/>
    <property type="evidence" value="ECO:0007669"/>
    <property type="project" value="InterPro"/>
</dbReference>
<evidence type="ECO:0000256" key="4">
    <source>
        <dbReference type="ARBA" id="ARBA00022692"/>
    </source>
</evidence>
<comment type="catalytic activity">
    <reaction evidence="15">
        <text>cholesterol + NADH + O2 + H(+) = 7-dehydrocholesterol + NAD(+) + 2 H2O</text>
        <dbReference type="Rhea" id="RHEA:51644"/>
        <dbReference type="ChEBI" id="CHEBI:15377"/>
        <dbReference type="ChEBI" id="CHEBI:15378"/>
        <dbReference type="ChEBI" id="CHEBI:15379"/>
        <dbReference type="ChEBI" id="CHEBI:16113"/>
        <dbReference type="ChEBI" id="CHEBI:17759"/>
        <dbReference type="ChEBI" id="CHEBI:57540"/>
        <dbReference type="ChEBI" id="CHEBI:57945"/>
        <dbReference type="EC" id="1.14.19.21"/>
    </reaction>
    <physiologicalReaction direction="left-to-right" evidence="15">
        <dbReference type="Rhea" id="RHEA:51645"/>
    </physiologicalReaction>
</comment>
<evidence type="ECO:0000256" key="9">
    <source>
        <dbReference type="ARBA" id="ARBA00023004"/>
    </source>
</evidence>
<evidence type="ECO:0000256" key="11">
    <source>
        <dbReference type="ARBA" id="ARBA00023136"/>
    </source>
</evidence>
<evidence type="ECO:0000256" key="8">
    <source>
        <dbReference type="ARBA" id="ARBA00023002"/>
    </source>
</evidence>
<proteinExistence type="inferred from homology"/>
<dbReference type="Gene3D" id="3.90.380.10">
    <property type="entry name" value="Naphthalene 1,2-dioxygenase Alpha Subunit, Chain A, domain 1"/>
    <property type="match status" value="1"/>
</dbReference>
<keyword evidence="5" id="KW-0001">2Fe-2S</keyword>
<dbReference type="GO" id="GO:0051537">
    <property type="term" value="F:2 iron, 2 sulfur cluster binding"/>
    <property type="evidence" value="ECO:0007669"/>
    <property type="project" value="UniProtKB-KW"/>
</dbReference>
<evidence type="ECO:0000313" key="18">
    <source>
        <dbReference type="EMBL" id="SVB28202.1"/>
    </source>
</evidence>
<evidence type="ECO:0000256" key="3">
    <source>
        <dbReference type="ARBA" id="ARBA00004972"/>
    </source>
</evidence>
<dbReference type="InterPro" id="IPR036922">
    <property type="entry name" value="Rieske_2Fe-2S_sf"/>
</dbReference>
<keyword evidence="6" id="KW-0479">Metal-binding</keyword>
<dbReference type="GO" id="GO:0046872">
    <property type="term" value="F:metal ion binding"/>
    <property type="evidence" value="ECO:0007669"/>
    <property type="project" value="UniProtKB-KW"/>
</dbReference>
<dbReference type="CDD" id="cd03469">
    <property type="entry name" value="Rieske_RO_Alpha_N"/>
    <property type="match status" value="1"/>
</dbReference>
<evidence type="ECO:0000256" key="2">
    <source>
        <dbReference type="ARBA" id="ARBA00004370"/>
    </source>
</evidence>
<comment type="subcellular location">
    <subcellularLocation>
        <location evidence="2">Membrane</location>
    </subcellularLocation>
</comment>
<dbReference type="PANTHER" id="PTHR21266:SF32">
    <property type="entry name" value="CHOLESTEROL 7-DESATURASE NVD"/>
    <property type="match status" value="1"/>
</dbReference>
<dbReference type="AlphaFoldDB" id="A0A382CQV9"/>
<dbReference type="Gene3D" id="2.102.10.10">
    <property type="entry name" value="Rieske [2Fe-2S] iron-sulphur domain"/>
    <property type="match status" value="1"/>
</dbReference>
<evidence type="ECO:0000256" key="12">
    <source>
        <dbReference type="ARBA" id="ARBA00025712"/>
    </source>
</evidence>
<reference evidence="18" key="1">
    <citation type="submission" date="2018-05" db="EMBL/GenBank/DDBJ databases">
        <authorList>
            <person name="Lanie J.A."/>
            <person name="Ng W.-L."/>
            <person name="Kazmierczak K.M."/>
            <person name="Andrzejewski T.M."/>
            <person name="Davidsen T.M."/>
            <person name="Wayne K.J."/>
            <person name="Tettelin H."/>
            <person name="Glass J.I."/>
            <person name="Rusch D."/>
            <person name="Podicherti R."/>
            <person name="Tsui H.-C.T."/>
            <person name="Winkler M.E."/>
        </authorList>
    </citation>
    <scope>NUCLEOTIDE SEQUENCE</scope>
</reference>
<keyword evidence="8" id="KW-0560">Oxidoreductase</keyword>
<evidence type="ECO:0000256" key="13">
    <source>
        <dbReference type="ARBA" id="ARBA00025729"/>
    </source>
</evidence>
<dbReference type="EC" id="1.14.19.21" evidence="14"/>
<feature type="non-terminal residue" evidence="18">
    <location>
        <position position="323"/>
    </location>
</feature>
<dbReference type="SUPFAM" id="SSF55961">
    <property type="entry name" value="Bet v1-like"/>
    <property type="match status" value="1"/>
</dbReference>
<dbReference type="InterPro" id="IPR017941">
    <property type="entry name" value="Rieske_2Fe-2S"/>
</dbReference>
<keyword evidence="7" id="KW-1133">Transmembrane helix</keyword>
<dbReference type="InterPro" id="IPR045605">
    <property type="entry name" value="KshA-like_C"/>
</dbReference>
<dbReference type="GO" id="GO:0016020">
    <property type="term" value="C:membrane"/>
    <property type="evidence" value="ECO:0007669"/>
    <property type="project" value="UniProtKB-SubCell"/>
</dbReference>
<keyword evidence="10" id="KW-0411">Iron-sulfur</keyword>
<comment type="similarity">
    <text evidence="13">Belongs to the cholesterol 7-desaturase family.</text>
</comment>
<keyword evidence="11" id="KW-0472">Membrane</keyword>
<comment type="catalytic activity">
    <reaction evidence="16">
        <text>cholesterol + NADPH + O2 + H(+) = 7-dehydrocholesterol + NADP(+) + 2 H2O</text>
        <dbReference type="Rhea" id="RHEA:45024"/>
        <dbReference type="ChEBI" id="CHEBI:15377"/>
        <dbReference type="ChEBI" id="CHEBI:15378"/>
        <dbReference type="ChEBI" id="CHEBI:15379"/>
        <dbReference type="ChEBI" id="CHEBI:16113"/>
        <dbReference type="ChEBI" id="CHEBI:17759"/>
        <dbReference type="ChEBI" id="CHEBI:57783"/>
        <dbReference type="ChEBI" id="CHEBI:58349"/>
        <dbReference type="EC" id="1.14.19.21"/>
    </reaction>
    <physiologicalReaction direction="left-to-right" evidence="16">
        <dbReference type="Rhea" id="RHEA:45025"/>
    </physiologicalReaction>
</comment>
<name>A0A382CQV9_9ZZZZ</name>
<dbReference type="GO" id="GO:0170056">
    <property type="term" value="F:cholesterol 7-desaturase [NAD(P)H] activity"/>
    <property type="evidence" value="ECO:0007669"/>
    <property type="project" value="UniProtKB-EC"/>
</dbReference>
<gene>
    <name evidence="18" type="ORF">METZ01_LOCUS181056</name>
</gene>
<organism evidence="18">
    <name type="scientific">marine metagenome</name>
    <dbReference type="NCBI Taxonomy" id="408172"/>
    <lineage>
        <taxon>unclassified sequences</taxon>
        <taxon>metagenomes</taxon>
        <taxon>ecological metagenomes</taxon>
    </lineage>
</organism>
<evidence type="ECO:0000256" key="15">
    <source>
        <dbReference type="ARBA" id="ARBA00047853"/>
    </source>
</evidence>
<dbReference type="GO" id="GO:0005737">
    <property type="term" value="C:cytoplasm"/>
    <property type="evidence" value="ECO:0007669"/>
    <property type="project" value="TreeGrafter"/>
</dbReference>
<accession>A0A382CQV9</accession>
<dbReference type="EMBL" id="UINC01035578">
    <property type="protein sequence ID" value="SVB28202.1"/>
    <property type="molecule type" value="Genomic_DNA"/>
</dbReference>
<dbReference type="SUPFAM" id="SSF50022">
    <property type="entry name" value="ISP domain"/>
    <property type="match status" value="1"/>
</dbReference>
<keyword evidence="9" id="KW-0408">Iron</keyword>
<comment type="pathway">
    <text evidence="3">Hormone biosynthesis.</text>
</comment>
<sequence length="323" mass="36648">MSSGLPIPFGWYAVAYTSDLNPGDVEPIFYFDKHLVLFRTESGQAKVLDAYCPHLGAHLGHGGEVKGEHIACPFHAWELNGDGEVKHIPYANNMPRRTTQGACIHSHPVQERNQMIWVWYHPRGLAPVFDIVDIPELNDPNWAELDNYEFEFSSCIQETGENAVDIAHFVYVHSAREMPKAEVTLDGYYRATEMKTLGPVIDEEGNIDLEQLEESHLVTRSWGPGMTCQAFSRAFKTVMMGTVIPVTADKVKLRFSFTKPKDISDIFNIYTDGLIAEIVNQVGNDIPIWEHKMYREDPILCDGDGPIAKYRKWFSQFYDDGSE</sequence>
<evidence type="ECO:0000256" key="14">
    <source>
        <dbReference type="ARBA" id="ARBA00026095"/>
    </source>
</evidence>
<evidence type="ECO:0000256" key="16">
    <source>
        <dbReference type="ARBA" id="ARBA00049548"/>
    </source>
</evidence>
<evidence type="ECO:0000256" key="7">
    <source>
        <dbReference type="ARBA" id="ARBA00022989"/>
    </source>
</evidence>
<comment type="pathway">
    <text evidence="12">Steroid hormone biosynthesis; dafachronic acid biosynthesis.</text>
</comment>
<evidence type="ECO:0000256" key="5">
    <source>
        <dbReference type="ARBA" id="ARBA00022714"/>
    </source>
</evidence>
<comment type="cofactor">
    <cofactor evidence="1">
        <name>Fe cation</name>
        <dbReference type="ChEBI" id="CHEBI:24875"/>
    </cofactor>
</comment>
<dbReference type="InterPro" id="IPR050584">
    <property type="entry name" value="Cholesterol_7-desaturase"/>
</dbReference>
<evidence type="ECO:0000256" key="10">
    <source>
        <dbReference type="ARBA" id="ARBA00023014"/>
    </source>
</evidence>
<dbReference type="PROSITE" id="PS51296">
    <property type="entry name" value="RIESKE"/>
    <property type="match status" value="1"/>
</dbReference>
<protein>
    <recommendedName>
        <fullName evidence="14">cholesterol 7-desaturase</fullName>
        <ecNumber evidence="14">1.14.19.21</ecNumber>
    </recommendedName>
</protein>
<feature type="domain" description="Rieske" evidence="17">
    <location>
        <begin position="12"/>
        <end position="118"/>
    </location>
</feature>
<dbReference type="PANTHER" id="PTHR21266">
    <property type="entry name" value="IRON-SULFUR DOMAIN CONTAINING PROTEIN"/>
    <property type="match status" value="1"/>
</dbReference>
<evidence type="ECO:0000259" key="17">
    <source>
        <dbReference type="PROSITE" id="PS51296"/>
    </source>
</evidence>
<evidence type="ECO:0000256" key="6">
    <source>
        <dbReference type="ARBA" id="ARBA00022723"/>
    </source>
</evidence>
<dbReference type="Pfam" id="PF00355">
    <property type="entry name" value="Rieske"/>
    <property type="match status" value="1"/>
</dbReference>
<dbReference type="Pfam" id="PF19298">
    <property type="entry name" value="KshA_C"/>
    <property type="match status" value="1"/>
</dbReference>
<evidence type="ECO:0000256" key="1">
    <source>
        <dbReference type="ARBA" id="ARBA00001962"/>
    </source>
</evidence>